<comment type="caution">
    <text evidence="1">The sequence shown here is derived from an EMBL/GenBank/DDBJ whole genome shotgun (WGS) entry which is preliminary data.</text>
</comment>
<dbReference type="Proteomes" id="UP000034078">
    <property type="component" value="Unassembled WGS sequence"/>
</dbReference>
<protein>
    <submittedName>
        <fullName evidence="1">Uncharacterized protein</fullName>
    </submittedName>
</protein>
<dbReference type="EMBL" id="LCKO01000013">
    <property type="protein sequence ID" value="KKT99083.1"/>
    <property type="molecule type" value="Genomic_DNA"/>
</dbReference>
<evidence type="ECO:0000313" key="1">
    <source>
        <dbReference type="EMBL" id="KKT99083.1"/>
    </source>
</evidence>
<gene>
    <name evidence="1" type="ORF">UX01_C0013G0002</name>
</gene>
<organism evidence="1 2">
    <name type="scientific">Candidatus Collierbacteria bacterium GW2011_GWB2_45_17</name>
    <dbReference type="NCBI Taxonomy" id="1618388"/>
    <lineage>
        <taxon>Bacteria</taxon>
        <taxon>Candidatus Collieribacteriota</taxon>
    </lineage>
</organism>
<dbReference type="AlphaFoldDB" id="A0A837IDE5"/>
<sequence>MSKDSYNVVFEYDETMGGAYGVRTWTSYTDRAKFEEIFKGRPGEIVVAQGVSQEEALNLTSLTPEICRLMCAVEQAYQDNPKPDMELVKYAITKAKYAIAYDRKHIEEKDLKRIDAKKYIEAFNKLTKNQRFTFKGASMSGIMLACFNDLGQVL</sequence>
<reference evidence="1 2" key="1">
    <citation type="journal article" date="2015" name="Nature">
        <title>rRNA introns, odd ribosomes, and small enigmatic genomes across a large radiation of phyla.</title>
        <authorList>
            <person name="Brown C.T."/>
            <person name="Hug L.A."/>
            <person name="Thomas B.C."/>
            <person name="Sharon I."/>
            <person name="Castelle C.J."/>
            <person name="Singh A."/>
            <person name="Wilkins M.J."/>
            <person name="Williams K.H."/>
            <person name="Banfield J.F."/>
        </authorList>
    </citation>
    <scope>NUCLEOTIDE SEQUENCE [LARGE SCALE GENOMIC DNA]</scope>
</reference>
<proteinExistence type="predicted"/>
<evidence type="ECO:0000313" key="2">
    <source>
        <dbReference type="Proteomes" id="UP000034078"/>
    </source>
</evidence>
<name>A0A837IDE5_9BACT</name>
<accession>A0A837IDE5</accession>